<keyword evidence="4" id="KW-1185">Reference proteome</keyword>
<dbReference type="InterPro" id="IPR002656">
    <property type="entry name" value="Acyl_transf_3_dom"/>
</dbReference>
<feature type="transmembrane region" description="Helical" evidence="1">
    <location>
        <begin position="141"/>
        <end position="161"/>
    </location>
</feature>
<feature type="transmembrane region" description="Helical" evidence="1">
    <location>
        <begin position="41"/>
        <end position="61"/>
    </location>
</feature>
<dbReference type="GO" id="GO:0016747">
    <property type="term" value="F:acyltransferase activity, transferring groups other than amino-acyl groups"/>
    <property type="evidence" value="ECO:0007669"/>
    <property type="project" value="InterPro"/>
</dbReference>
<keyword evidence="1" id="KW-0812">Transmembrane</keyword>
<keyword evidence="1" id="KW-0472">Membrane</keyword>
<sequence>MTICPQTPHLSGTLSALNGVRGIAVILVFLFHAGVPGFTGAFIGVDIFFVLSGFLITVLLLQEHQRNGSISLKKFYLRRVLRLLPALLVLLACYLTYWFLVAPDSATRLYHLQDAAMSLFYVANWTRAFGLDRPYHLGHCWSLSIEEQFYAVWPLILLLLLRLNKAGQIVCVSAMFLASWGWRVWLLAQGAEWARLYNGFDTRADMLLAGCLLALLWNAGALECWRRLLSAPVVTWSAAASLGVLAVTARWQTSILYQWQYLLVALATLLILFGLLERPGILTQLLSWPPLVGLGTISYALYLWHYPLLHLMSRHGFGGSALVIWTAILTVGVSIISWYGVERPALQMKQRIASAQK</sequence>
<evidence type="ECO:0000259" key="2">
    <source>
        <dbReference type="Pfam" id="PF01757"/>
    </source>
</evidence>
<keyword evidence="3" id="KW-0808">Transferase</keyword>
<feature type="transmembrane region" description="Helical" evidence="1">
    <location>
        <begin position="12"/>
        <end position="35"/>
    </location>
</feature>
<feature type="transmembrane region" description="Helical" evidence="1">
    <location>
        <begin position="81"/>
        <end position="100"/>
    </location>
</feature>
<feature type="transmembrane region" description="Helical" evidence="1">
    <location>
        <begin position="257"/>
        <end position="276"/>
    </location>
</feature>
<proteinExistence type="predicted"/>
<dbReference type="PANTHER" id="PTHR23028">
    <property type="entry name" value="ACETYLTRANSFERASE"/>
    <property type="match status" value="1"/>
</dbReference>
<accession>A0A8J6QQL4</accession>
<feature type="transmembrane region" description="Helical" evidence="1">
    <location>
        <begin position="232"/>
        <end position="251"/>
    </location>
</feature>
<dbReference type="PANTHER" id="PTHR23028:SF53">
    <property type="entry name" value="ACYL_TRANSF_3 DOMAIN-CONTAINING PROTEIN"/>
    <property type="match status" value="1"/>
</dbReference>
<feature type="transmembrane region" description="Helical" evidence="1">
    <location>
        <begin position="288"/>
        <end position="305"/>
    </location>
</feature>
<evidence type="ECO:0000313" key="3">
    <source>
        <dbReference type="EMBL" id="MBD1401321.1"/>
    </source>
</evidence>
<protein>
    <submittedName>
        <fullName evidence="3">Acyltransferase</fullName>
    </submittedName>
</protein>
<dbReference type="Pfam" id="PF01757">
    <property type="entry name" value="Acyl_transf_3"/>
    <property type="match status" value="1"/>
</dbReference>
<organism evidence="3 4">
    <name type="scientific">Pelovirga terrestris</name>
    <dbReference type="NCBI Taxonomy" id="2771352"/>
    <lineage>
        <taxon>Bacteria</taxon>
        <taxon>Pseudomonadati</taxon>
        <taxon>Thermodesulfobacteriota</taxon>
        <taxon>Desulfuromonadia</taxon>
        <taxon>Geobacterales</taxon>
        <taxon>Geobacteraceae</taxon>
        <taxon>Pelovirga</taxon>
    </lineage>
</organism>
<feature type="domain" description="Acyltransferase 3" evidence="2">
    <location>
        <begin position="16"/>
        <end position="337"/>
    </location>
</feature>
<dbReference type="AlphaFoldDB" id="A0A8J6QQL4"/>
<keyword evidence="3" id="KW-0012">Acyltransferase</keyword>
<comment type="caution">
    <text evidence="3">The sequence shown here is derived from an EMBL/GenBank/DDBJ whole genome shotgun (WGS) entry which is preliminary data.</text>
</comment>
<evidence type="ECO:0000313" key="4">
    <source>
        <dbReference type="Proteomes" id="UP000632828"/>
    </source>
</evidence>
<feature type="transmembrane region" description="Helical" evidence="1">
    <location>
        <begin position="317"/>
        <end position="341"/>
    </location>
</feature>
<dbReference type="RefSeq" id="WP_191156811.1">
    <property type="nucleotide sequence ID" value="NZ_JACWUN010000013.1"/>
</dbReference>
<dbReference type="Proteomes" id="UP000632828">
    <property type="component" value="Unassembled WGS sequence"/>
</dbReference>
<dbReference type="EMBL" id="JACWUN010000013">
    <property type="protein sequence ID" value="MBD1401321.1"/>
    <property type="molecule type" value="Genomic_DNA"/>
</dbReference>
<evidence type="ECO:0000256" key="1">
    <source>
        <dbReference type="SAM" id="Phobius"/>
    </source>
</evidence>
<feature type="transmembrane region" description="Helical" evidence="1">
    <location>
        <begin position="168"/>
        <end position="186"/>
    </location>
</feature>
<name>A0A8J6QQL4_9BACT</name>
<dbReference type="GO" id="GO:0016020">
    <property type="term" value="C:membrane"/>
    <property type="evidence" value="ECO:0007669"/>
    <property type="project" value="TreeGrafter"/>
</dbReference>
<keyword evidence="1" id="KW-1133">Transmembrane helix</keyword>
<feature type="transmembrane region" description="Helical" evidence="1">
    <location>
        <begin position="206"/>
        <end position="225"/>
    </location>
</feature>
<reference evidence="3" key="1">
    <citation type="submission" date="2020-09" db="EMBL/GenBank/DDBJ databases">
        <title>Pelobacter alkaliphilus sp. nov., a novel anaerobic arsenate-reducing bacterium from terrestrial mud volcano.</title>
        <authorList>
            <person name="Khomyakova M.A."/>
            <person name="Merkel A.Y."/>
            <person name="Slobodkin A.I."/>
        </authorList>
    </citation>
    <scope>NUCLEOTIDE SEQUENCE</scope>
    <source>
        <strain evidence="3">M08fum</strain>
    </source>
</reference>
<dbReference type="InterPro" id="IPR050879">
    <property type="entry name" value="Acyltransferase_3"/>
</dbReference>
<gene>
    <name evidence="3" type="ORF">ICT70_11620</name>
</gene>
<dbReference type="GO" id="GO:0009103">
    <property type="term" value="P:lipopolysaccharide biosynthetic process"/>
    <property type="evidence" value="ECO:0007669"/>
    <property type="project" value="TreeGrafter"/>
</dbReference>